<dbReference type="Proteomes" id="UP000019373">
    <property type="component" value="Unassembled WGS sequence"/>
</dbReference>
<dbReference type="RefSeq" id="XP_007804150.1">
    <property type="nucleotide sequence ID" value="XM_007805959.1"/>
</dbReference>
<dbReference type="PANTHER" id="PTHR37563:SF2">
    <property type="entry name" value="PHYTANOYL-COA DIOXYGENASE FAMILY PROTEIN (AFU_ORTHOLOGUE AFUA_2G03330)"/>
    <property type="match status" value="1"/>
</dbReference>
<dbReference type="HOGENOM" id="CLU_047725_0_1_1"/>
<proteinExistence type="predicted"/>
<evidence type="ECO:0000313" key="2">
    <source>
        <dbReference type="Proteomes" id="UP000019373"/>
    </source>
</evidence>
<organism evidence="1 2">
    <name type="scientific">Endocarpon pusillum (strain Z07020 / HMAS-L-300199)</name>
    <name type="common">Lichen-forming fungus</name>
    <dbReference type="NCBI Taxonomy" id="1263415"/>
    <lineage>
        <taxon>Eukaryota</taxon>
        <taxon>Fungi</taxon>
        <taxon>Dikarya</taxon>
        <taxon>Ascomycota</taxon>
        <taxon>Pezizomycotina</taxon>
        <taxon>Eurotiomycetes</taxon>
        <taxon>Chaetothyriomycetidae</taxon>
        <taxon>Verrucariales</taxon>
        <taxon>Verrucariaceae</taxon>
        <taxon>Endocarpon</taxon>
    </lineage>
</organism>
<sequence>MAPVAVEPVVPAVLNGKVGDPAARVDSFDASSTNAQELSSSMKRNGVVYVRNLISKDDMDTVVQEMRPHLDDDTPWDGVCFPPQTKRLCGIVSKSETFRKKVVMNPLWLALSDETLSITSSAWFGDIKAESVSRPVLGGTVCFRVCPGATAQGLHRDSMAHHLKNPRITADKYTFEREVSISMFLAGTKTTKENGATRFCPGSHLEANEEKPNEENALYAEMEPGDALIMFSSVYHAGSANMSQDEERLVFATFMNRGILRTGENQYLTIPTEQAAKWSDEELTVCGYAQSQPFLGFVEFMDPMAAIRGDKGGKRYDITDQKVIT</sequence>
<dbReference type="InterPro" id="IPR008775">
    <property type="entry name" value="Phytyl_CoA_dOase-like"/>
</dbReference>
<name>U1HIT9_ENDPU</name>
<dbReference type="GeneID" id="19235365"/>
<dbReference type="AlphaFoldDB" id="U1HIT9"/>
<reference evidence="2" key="1">
    <citation type="journal article" date="2014" name="BMC Genomics">
        <title>Genome characteristics reveal the impact of lichenization on lichen-forming fungus Endocarpon pusillum Hedwig (Verrucariales, Ascomycota).</title>
        <authorList>
            <person name="Wang Y.-Y."/>
            <person name="Liu B."/>
            <person name="Zhang X.-Y."/>
            <person name="Zhou Q.-M."/>
            <person name="Zhang T."/>
            <person name="Li H."/>
            <person name="Yu Y.-F."/>
            <person name="Zhang X.-L."/>
            <person name="Hao X.-Y."/>
            <person name="Wang M."/>
            <person name="Wang L."/>
            <person name="Wei J.-C."/>
        </authorList>
    </citation>
    <scope>NUCLEOTIDE SEQUENCE [LARGE SCALE GENOMIC DNA]</scope>
    <source>
        <strain evidence="2">Z07020 / HMAS-L-300199</strain>
    </source>
</reference>
<accession>U1HIT9</accession>
<evidence type="ECO:0008006" key="3">
    <source>
        <dbReference type="Google" id="ProtNLM"/>
    </source>
</evidence>
<dbReference type="SUPFAM" id="SSF51197">
    <property type="entry name" value="Clavaminate synthase-like"/>
    <property type="match status" value="1"/>
</dbReference>
<dbReference type="Gene3D" id="2.60.120.620">
    <property type="entry name" value="q2cbj1_9rhob like domain"/>
    <property type="match status" value="1"/>
</dbReference>
<gene>
    <name evidence="1" type="ORF">EPUS_00302</name>
</gene>
<dbReference type="Pfam" id="PF05721">
    <property type="entry name" value="PhyH"/>
    <property type="match status" value="1"/>
</dbReference>
<dbReference type="InterPro" id="IPR051961">
    <property type="entry name" value="Fungal_Metabolite_Diox"/>
</dbReference>
<dbReference type="OrthoDB" id="445007at2759"/>
<protein>
    <recommendedName>
        <fullName evidence="3">Phytanoyl-CoA dioxygenase family protein</fullName>
    </recommendedName>
</protein>
<dbReference type="PANTHER" id="PTHR37563">
    <property type="entry name" value="PHYTANOYL-COA DIOXYGENASE FAMILY PROTEIN (AFU_ORTHOLOGUE AFUA_2G03330)"/>
    <property type="match status" value="1"/>
</dbReference>
<evidence type="ECO:0000313" key="1">
    <source>
        <dbReference type="EMBL" id="ERF70115.1"/>
    </source>
</evidence>
<dbReference type="eggNOG" id="ENOG502RUKM">
    <property type="taxonomic scope" value="Eukaryota"/>
</dbReference>
<dbReference type="OMA" id="PYVHSCT"/>
<keyword evidence="2" id="KW-1185">Reference proteome</keyword>
<dbReference type="EMBL" id="KE721353">
    <property type="protein sequence ID" value="ERF70115.1"/>
    <property type="molecule type" value="Genomic_DNA"/>
</dbReference>